<gene>
    <name evidence="10" type="ORF">FRX31_016733</name>
</gene>
<keyword evidence="6" id="KW-0326">Glycosidase</keyword>
<dbReference type="Proteomes" id="UP000554482">
    <property type="component" value="Unassembled WGS sequence"/>
</dbReference>
<dbReference type="EC" id="3.2.1.52" evidence="3"/>
<dbReference type="GO" id="GO:0030203">
    <property type="term" value="P:glycosaminoglycan metabolic process"/>
    <property type="evidence" value="ECO:0007669"/>
    <property type="project" value="TreeGrafter"/>
</dbReference>
<dbReference type="InterPro" id="IPR029018">
    <property type="entry name" value="Hex-like_dom2"/>
</dbReference>
<protein>
    <recommendedName>
        <fullName evidence="3">beta-N-acetylhexosaminidase</fullName>
        <ecNumber evidence="3">3.2.1.52</ecNumber>
    </recommendedName>
</protein>
<dbReference type="SUPFAM" id="SSF51445">
    <property type="entry name" value="(Trans)glycosidases"/>
    <property type="match status" value="1"/>
</dbReference>
<dbReference type="GO" id="GO:0004563">
    <property type="term" value="F:beta-N-acetylhexosaminidase activity"/>
    <property type="evidence" value="ECO:0007669"/>
    <property type="project" value="UniProtKB-EC"/>
</dbReference>
<evidence type="ECO:0000256" key="6">
    <source>
        <dbReference type="ARBA" id="ARBA00023295"/>
    </source>
</evidence>
<keyword evidence="11" id="KW-1185">Reference proteome</keyword>
<evidence type="ECO:0000256" key="4">
    <source>
        <dbReference type="ARBA" id="ARBA00022801"/>
    </source>
</evidence>
<proteinExistence type="inferred from homology"/>
<comment type="caution">
    <text evidence="10">The sequence shown here is derived from an EMBL/GenBank/DDBJ whole genome shotgun (WGS) entry which is preliminary data.</text>
</comment>
<feature type="signal peptide" evidence="7">
    <location>
        <begin position="1"/>
        <end position="20"/>
    </location>
</feature>
<dbReference type="InterPro" id="IPR015883">
    <property type="entry name" value="Glyco_hydro_20_cat"/>
</dbReference>
<evidence type="ECO:0000259" key="8">
    <source>
        <dbReference type="Pfam" id="PF00728"/>
    </source>
</evidence>
<accession>A0A7J6W8T0</accession>
<feature type="domain" description="Beta-hexosaminidase eukaryotic type N-terminal" evidence="9">
    <location>
        <begin position="154"/>
        <end position="275"/>
    </location>
</feature>
<comment type="similarity">
    <text evidence="2">Belongs to the glycosyl hydrolase 20 family.</text>
</comment>
<dbReference type="PRINTS" id="PR00738">
    <property type="entry name" value="GLHYDRLASE20"/>
</dbReference>
<dbReference type="SUPFAM" id="SSF55545">
    <property type="entry name" value="beta-N-acetylhexosaminidase-like domain"/>
    <property type="match status" value="2"/>
</dbReference>
<dbReference type="Gene3D" id="3.20.20.80">
    <property type="entry name" value="Glycosidases"/>
    <property type="match status" value="1"/>
</dbReference>
<evidence type="ECO:0000313" key="11">
    <source>
        <dbReference type="Proteomes" id="UP000554482"/>
    </source>
</evidence>
<keyword evidence="7" id="KW-0732">Signal</keyword>
<keyword evidence="4" id="KW-0378">Hydrolase</keyword>
<evidence type="ECO:0000256" key="5">
    <source>
        <dbReference type="ARBA" id="ARBA00023180"/>
    </source>
</evidence>
<dbReference type="InterPro" id="IPR017853">
    <property type="entry name" value="GH"/>
</dbReference>
<dbReference type="OrthoDB" id="1921282at2759"/>
<dbReference type="AlphaFoldDB" id="A0A7J6W8T0"/>
<evidence type="ECO:0000256" key="2">
    <source>
        <dbReference type="ARBA" id="ARBA00006285"/>
    </source>
</evidence>
<evidence type="ECO:0000313" key="10">
    <source>
        <dbReference type="EMBL" id="KAF5193681.1"/>
    </source>
</evidence>
<dbReference type="GO" id="GO:0016020">
    <property type="term" value="C:membrane"/>
    <property type="evidence" value="ECO:0007669"/>
    <property type="project" value="TreeGrafter"/>
</dbReference>
<feature type="chain" id="PRO_5029709682" description="beta-N-acetylhexosaminidase" evidence="7">
    <location>
        <begin position="21"/>
        <end position="397"/>
    </location>
</feature>
<keyword evidence="5" id="KW-0325">Glycoprotein</keyword>
<organism evidence="10 11">
    <name type="scientific">Thalictrum thalictroides</name>
    <name type="common">Rue-anemone</name>
    <name type="synonym">Anemone thalictroides</name>
    <dbReference type="NCBI Taxonomy" id="46969"/>
    <lineage>
        <taxon>Eukaryota</taxon>
        <taxon>Viridiplantae</taxon>
        <taxon>Streptophyta</taxon>
        <taxon>Embryophyta</taxon>
        <taxon>Tracheophyta</taxon>
        <taxon>Spermatophyta</taxon>
        <taxon>Magnoliopsida</taxon>
        <taxon>Ranunculales</taxon>
        <taxon>Ranunculaceae</taxon>
        <taxon>Thalictroideae</taxon>
        <taxon>Thalictrum</taxon>
    </lineage>
</organism>
<reference evidence="10 11" key="1">
    <citation type="submission" date="2020-06" db="EMBL/GenBank/DDBJ databases">
        <title>Transcriptomic and genomic resources for Thalictrum thalictroides and T. hernandezii: Facilitating candidate gene discovery in an emerging model plant lineage.</title>
        <authorList>
            <person name="Arias T."/>
            <person name="Riano-Pachon D.M."/>
            <person name="Di Stilio V.S."/>
        </authorList>
    </citation>
    <scope>NUCLEOTIDE SEQUENCE [LARGE SCALE GENOMIC DNA]</scope>
    <source>
        <strain evidence="11">cv. WT478/WT964</strain>
        <tissue evidence="10">Leaves</tissue>
    </source>
</reference>
<dbReference type="InterPro" id="IPR025705">
    <property type="entry name" value="Beta_hexosaminidase_sua/sub"/>
</dbReference>
<comment type="catalytic activity">
    <reaction evidence="1">
        <text>Hydrolysis of terminal non-reducing N-acetyl-D-hexosamine residues in N-acetyl-beta-D-hexosaminides.</text>
        <dbReference type="EC" id="3.2.1.52"/>
    </reaction>
</comment>
<dbReference type="Pfam" id="PF14845">
    <property type="entry name" value="Glycohydro_20b2"/>
    <property type="match status" value="2"/>
</dbReference>
<evidence type="ECO:0000256" key="1">
    <source>
        <dbReference type="ARBA" id="ARBA00001231"/>
    </source>
</evidence>
<name>A0A7J6W8T0_THATH</name>
<dbReference type="PANTHER" id="PTHR22600:SF40">
    <property type="entry name" value="BETA-HEXOSAMINIDASE 1"/>
    <property type="match status" value="1"/>
</dbReference>
<dbReference type="Pfam" id="PF00728">
    <property type="entry name" value="Glyco_hydro_20"/>
    <property type="match status" value="1"/>
</dbReference>
<sequence length="397" mass="45200">MSTEFLIFFLIFSLISSSLTESRQQQLGHKSNSQLDDLLIYLWPLPNEFTHGNSTISIDPDLSLQVSGNGRNSTIIKQAFQRYRTIIFKHSSKFSKLKEPIVYDVSLINIIVNSDNDTLNLGVDESYSLYVAKQEGHSIIGEASIELDDLLIYLWPLPNEFTHGNSTISIDPDLSLQVSGNGRNSTIIKQAFQRYRTIIFKHSSKFSKLKEPIVYDVSLINIIVNSDNDTLNLGVDESYSLYVAKQEGHSIIGEASIEANTVYGALRGLETFSQLCSFSYSTKSVEVYKAPWYIKDEPRFAFRGLLLDTSRHYLPITVIKEVIESMSYAKLNVLHWHIIDEESFPLEVPSYPDLWKGSYSKWERYTVEDAYDIVEFAKMRGINVMAEIDVPGHAESW</sequence>
<dbReference type="PANTHER" id="PTHR22600">
    <property type="entry name" value="BETA-HEXOSAMINIDASE"/>
    <property type="match status" value="1"/>
</dbReference>
<evidence type="ECO:0000256" key="3">
    <source>
        <dbReference type="ARBA" id="ARBA00012663"/>
    </source>
</evidence>
<feature type="domain" description="Beta-hexosaminidase eukaryotic type N-terminal" evidence="9">
    <location>
        <begin position="42"/>
        <end position="138"/>
    </location>
</feature>
<dbReference type="Gene3D" id="3.30.379.10">
    <property type="entry name" value="Chitobiase/beta-hexosaminidase domain 2-like"/>
    <property type="match status" value="2"/>
</dbReference>
<dbReference type="GO" id="GO:0005975">
    <property type="term" value="P:carbohydrate metabolic process"/>
    <property type="evidence" value="ECO:0007669"/>
    <property type="project" value="InterPro"/>
</dbReference>
<dbReference type="EMBL" id="JABWDY010019752">
    <property type="protein sequence ID" value="KAF5193681.1"/>
    <property type="molecule type" value="Genomic_DNA"/>
</dbReference>
<dbReference type="InterPro" id="IPR029019">
    <property type="entry name" value="HEX_eukaryotic_N"/>
</dbReference>
<evidence type="ECO:0000259" key="9">
    <source>
        <dbReference type="Pfam" id="PF14845"/>
    </source>
</evidence>
<evidence type="ECO:0000256" key="7">
    <source>
        <dbReference type="SAM" id="SignalP"/>
    </source>
</evidence>
<feature type="domain" description="Glycoside hydrolase family 20 catalytic" evidence="8">
    <location>
        <begin position="300"/>
        <end position="397"/>
    </location>
</feature>